<keyword evidence="2" id="KW-1185">Reference proteome</keyword>
<reference evidence="1 2" key="1">
    <citation type="journal article" date="2016" name="Mol. Biol. Evol.">
        <title>Comparative Genomics of Early-Diverging Mushroom-Forming Fungi Provides Insights into the Origins of Lignocellulose Decay Capabilities.</title>
        <authorList>
            <person name="Nagy L.G."/>
            <person name="Riley R."/>
            <person name="Tritt A."/>
            <person name="Adam C."/>
            <person name="Daum C."/>
            <person name="Floudas D."/>
            <person name="Sun H."/>
            <person name="Yadav J.S."/>
            <person name="Pangilinan J."/>
            <person name="Larsson K.H."/>
            <person name="Matsuura K."/>
            <person name="Barry K."/>
            <person name="Labutti K."/>
            <person name="Kuo R."/>
            <person name="Ohm R.A."/>
            <person name="Bhattacharya S.S."/>
            <person name="Shirouzu T."/>
            <person name="Yoshinaga Y."/>
            <person name="Martin F.M."/>
            <person name="Grigoriev I.V."/>
            <person name="Hibbett D.S."/>
        </authorList>
    </citation>
    <scope>NUCLEOTIDE SEQUENCE [LARGE SCALE GENOMIC DNA]</scope>
    <source>
        <strain evidence="1 2">HHB9708</strain>
    </source>
</reference>
<organism evidence="1 2">
    <name type="scientific">Sistotremastrum niveocremeum HHB9708</name>
    <dbReference type="NCBI Taxonomy" id="1314777"/>
    <lineage>
        <taxon>Eukaryota</taxon>
        <taxon>Fungi</taxon>
        <taxon>Dikarya</taxon>
        <taxon>Basidiomycota</taxon>
        <taxon>Agaricomycotina</taxon>
        <taxon>Agaricomycetes</taxon>
        <taxon>Sistotremastrales</taxon>
        <taxon>Sistotremastraceae</taxon>
        <taxon>Sertulicium</taxon>
        <taxon>Sertulicium niveocremeum</taxon>
    </lineage>
</organism>
<dbReference type="AlphaFoldDB" id="A0A164Q5E0"/>
<name>A0A164Q5E0_9AGAM</name>
<protein>
    <submittedName>
        <fullName evidence="1">Uncharacterized protein</fullName>
    </submittedName>
</protein>
<evidence type="ECO:0000313" key="1">
    <source>
        <dbReference type="EMBL" id="KZS89342.1"/>
    </source>
</evidence>
<evidence type="ECO:0000313" key="2">
    <source>
        <dbReference type="Proteomes" id="UP000076722"/>
    </source>
</evidence>
<dbReference type="EMBL" id="KV419428">
    <property type="protein sequence ID" value="KZS89342.1"/>
    <property type="molecule type" value="Genomic_DNA"/>
</dbReference>
<dbReference type="Proteomes" id="UP000076722">
    <property type="component" value="Unassembled WGS sequence"/>
</dbReference>
<sequence length="70" mass="7916">MDHWKAIIHVHKALVFPDHNDGSTLDFVDLEDTRCLVVSEELNTHRPYVQSLAPYALGIWPAFGCDSPLL</sequence>
<proteinExistence type="predicted"/>
<accession>A0A164Q5E0</accession>
<gene>
    <name evidence="1" type="ORF">SISNIDRAFT_458832</name>
</gene>